<dbReference type="SUPFAM" id="SSF51695">
    <property type="entry name" value="PLC-like phosphodiesterases"/>
    <property type="match status" value="1"/>
</dbReference>
<dbReference type="InterPro" id="IPR018247">
    <property type="entry name" value="EF_Hand_1_Ca_BS"/>
</dbReference>
<feature type="domain" description="PI-PLC Y-box" evidence="14">
    <location>
        <begin position="648"/>
        <end position="762"/>
    </location>
</feature>
<dbReference type="SMART" id="SM00149">
    <property type="entry name" value="PLCYc"/>
    <property type="match status" value="1"/>
</dbReference>
<feature type="region of interest" description="Disordered" evidence="12">
    <location>
        <begin position="570"/>
        <end position="642"/>
    </location>
</feature>
<evidence type="ECO:0000256" key="11">
    <source>
        <dbReference type="RuleBase" id="RU361133"/>
    </source>
</evidence>
<dbReference type="EMBL" id="JAFBMS010000237">
    <property type="protein sequence ID" value="KAG9332820.1"/>
    <property type="molecule type" value="Genomic_DNA"/>
</dbReference>
<evidence type="ECO:0000256" key="6">
    <source>
        <dbReference type="ARBA" id="ARBA00022837"/>
    </source>
</evidence>
<dbReference type="SMART" id="SM00054">
    <property type="entry name" value="EFh"/>
    <property type="match status" value="1"/>
</dbReference>
<dbReference type="InterPro" id="IPR002048">
    <property type="entry name" value="EF_hand_dom"/>
</dbReference>
<dbReference type="FunFam" id="2.60.40.150:FF:000018">
    <property type="entry name" value="Phosphoinositide phospholipase C"/>
    <property type="match status" value="1"/>
</dbReference>
<dbReference type="Pfam" id="PF00388">
    <property type="entry name" value="PI-PLC-X"/>
    <property type="match status" value="1"/>
</dbReference>
<accession>A0A8T2N042</accession>
<dbReference type="Gene3D" id="1.10.238.10">
    <property type="entry name" value="EF-hand"/>
    <property type="match status" value="2"/>
</dbReference>
<feature type="region of interest" description="Disordered" evidence="12">
    <location>
        <begin position="1627"/>
        <end position="1659"/>
    </location>
</feature>
<keyword evidence="11" id="KW-0378">Hydrolase</keyword>
<evidence type="ECO:0000256" key="4">
    <source>
        <dbReference type="ARBA" id="ARBA00022490"/>
    </source>
</evidence>
<dbReference type="EC" id="3.1.4.11" evidence="3 11"/>
<keyword evidence="8 11" id="KW-0443">Lipid metabolism</keyword>
<evidence type="ECO:0000256" key="2">
    <source>
        <dbReference type="ARBA" id="ARBA00004496"/>
    </source>
</evidence>
<dbReference type="GO" id="GO:0051209">
    <property type="term" value="P:release of sequestered calcium ion into cytosol"/>
    <property type="evidence" value="ECO:0007669"/>
    <property type="project" value="TreeGrafter"/>
</dbReference>
<feature type="compositionally biased region" description="Pro residues" evidence="12">
    <location>
        <begin position="1144"/>
        <end position="1156"/>
    </location>
</feature>
<sequence length="1816" mass="200826">MTVEKCMSSMQTGTQMVKLRGGSKGLVRFYYLDEHKSCIRWRPSRKNEKAKISIDSIREVCEGKQSEIFQRYSDGSFDPNCCFSIYYGEHMESLDLGTSLTPVTWLKQTFAEADKNGDGSLSISEVLQLLHKLNVNLPRQKVKQMFKARFIVILIIDYHEEAGSSEGIHQRNGQMRGEHAASLIKEAPCCLHHSNHKDHLDTDDLVRFLEAEQKMTNVTKDHCLEIVNKFEPCPDNQQQGVLGIDGFTNYMRSPSGDIFNPEHYQVNQDMTQPLCNYFIASSHNTYLMGDQLMSQSRVDMYAWVLQAGCRCVEVDCWDGQDGEPIVHHGYTLTSKILFKDVIETINKYAFVKNQYPVILSIENHCSVPQQKKMAQYLTEVLGDKLDLSTVSIDESGCLPSPEVLKGKILVKGKKLPANIDENAEEGDVSDEDSADEMEDDCKLMNGDTSMNRKQVENVAKKKLDSLMKESKIRDREDPDNFTITALPPSGKLNEKPVLKIPENDCISLLKLGPYLYRCVHLAPSATEVAHDAVSFSSISKKAAQSQETNPRSMLSSESVQVLEAMLLSLKGKSEDGTDTADEANPNTNKRLGRSFMGSFSKRKKKTAKLKKASSLEDTDTDQESSSSASKAPLHHSRKKKTMKLSRALSDLVKYTKSVGVHDIETQGGACSWQVSSFSETKAHQIMQQKPAQFIHFNQRQLSRIYPSSYRVDSSNFNPQPFWNSGCHLVALNYQSEGRVLQLNRAKFYSNGNCGYILKPACMCEGSFNPVLEDPLPNQQKKQLVLKIISGQQLPKPKDSMLGDRGEIIDPFVEVEIIGLPVDCCKEQTRVVDDNGFNPMWEETLVFTLHMPEIALVRFLVWDHDPIGQDFIGQRTIAFTSMMPGYRHVYLEGMEEASIFVHVAVNDITGKVRPASGIKGLFHRNPKQASLDSHAAAQLSRKPAFGAHLLRRTASAPTKGQPKVKKGFPEISIDTKDYSSEGASEDRESEDASQPRFDSEGDRAAPGPRDCTNGELHPDSDKGKSSSPRVRGRTPWAHRGALSEPLKRANRLRLQDPLEDKPGVFARVAVNGTGRVGVASNCIKCMIGSKESPEPEKKERKNSPPPPPPCAPPKPVPPRRTRAVSEPRRVQPEPHPEPKPERQAVPPPLPRTLPKPLPRTRARQTLDAPGSQRSADPSARNARSCSVPRRRFPSAVTPVPDSRTSLRWQCPGCPNYGSNGNLPKALSNGHSLSDSDSSSCDSLGCPELPPPLPPRIPDNRRRAAGTLQREMNALFIQKMEEIRSKSPMFFTDHPTSQRSVTPLQPLETIAEEAEERNPSRSTSVSSPADPSHHKTPTAITHASPPPNPHHAKSSPVKERDKVSPCPPVNTIEPIFQENRAGNGSHSSTDPATDLIPRHHVSTLTQDSQGEGALGTNGASVQVAAGSVTGKQANQAAALSLGNSTQRAQARRTLFYTEQTASPQGSQHTPVRRTKSEGHVRGACSGNGQWAVPEVCTDATLNDRLWSKLDLSSHRDSVSSSSSLSSNDTVIDLSLPNLARKSLTGLNAVHKDPEEARAIRPRSAMAEYGYGTPRVTKSKSNPNLRGGEDASDLADDLQPRPLAKESRDPGRLTQRRHTWSRLYMEGLKQASTAAKKTPSPAAPNTDASGKSKSLGDLTSDDITCNFDSKYRSISRSFITRPTRDQRRPCHRTQDDLAEQLRRLTDVEPLTASDFAPSGREAEPEEQVEAVPLRRTSSRSQSRVRYIANRAKQAQERQRLQGLARQNSSPIEERGNPEGACSVARSPCASLDLLSQLPPAPPIQGTLTPDNELFFMLKL</sequence>
<evidence type="ECO:0000259" key="14">
    <source>
        <dbReference type="PROSITE" id="PS50008"/>
    </source>
</evidence>
<evidence type="ECO:0000256" key="9">
    <source>
        <dbReference type="ARBA" id="ARBA00023224"/>
    </source>
</evidence>
<evidence type="ECO:0000256" key="12">
    <source>
        <dbReference type="SAM" id="MobiDB-lite"/>
    </source>
</evidence>
<feature type="compositionally biased region" description="Basic residues" evidence="12">
    <location>
        <begin position="632"/>
        <end position="642"/>
    </location>
</feature>
<dbReference type="PROSITE" id="PS00018">
    <property type="entry name" value="EF_HAND_1"/>
    <property type="match status" value="1"/>
</dbReference>
<organism evidence="16 17">
    <name type="scientific">Albula glossodonta</name>
    <name type="common">roundjaw bonefish</name>
    <dbReference type="NCBI Taxonomy" id="121402"/>
    <lineage>
        <taxon>Eukaryota</taxon>
        <taxon>Metazoa</taxon>
        <taxon>Chordata</taxon>
        <taxon>Craniata</taxon>
        <taxon>Vertebrata</taxon>
        <taxon>Euteleostomi</taxon>
        <taxon>Actinopterygii</taxon>
        <taxon>Neopterygii</taxon>
        <taxon>Teleostei</taxon>
        <taxon>Albuliformes</taxon>
        <taxon>Albulidae</taxon>
        <taxon>Albula</taxon>
    </lineage>
</organism>
<dbReference type="PROSITE" id="PS50004">
    <property type="entry name" value="C2"/>
    <property type="match status" value="1"/>
</dbReference>
<dbReference type="PRINTS" id="PR00390">
    <property type="entry name" value="PHPHLIPASEC"/>
</dbReference>
<dbReference type="Gene3D" id="2.60.40.150">
    <property type="entry name" value="C2 domain"/>
    <property type="match status" value="1"/>
</dbReference>
<evidence type="ECO:0000313" key="16">
    <source>
        <dbReference type="EMBL" id="KAG9332820.1"/>
    </source>
</evidence>
<feature type="compositionally biased region" description="Low complexity" evidence="12">
    <location>
        <begin position="1225"/>
        <end position="1242"/>
    </location>
</feature>
<feature type="compositionally biased region" description="Basic and acidic residues" evidence="12">
    <location>
        <begin position="1122"/>
        <end position="1141"/>
    </location>
</feature>
<dbReference type="SUPFAM" id="SSF50729">
    <property type="entry name" value="PH domain-like"/>
    <property type="match status" value="1"/>
</dbReference>
<feature type="compositionally biased region" description="Polar residues" evidence="12">
    <location>
        <begin position="1318"/>
        <end position="1327"/>
    </location>
</feature>
<dbReference type="InterPro" id="IPR001711">
    <property type="entry name" value="PLipase_C_Pinositol-sp_Y"/>
</dbReference>
<dbReference type="InterPro" id="IPR017946">
    <property type="entry name" value="PLC-like_Pdiesterase_TIM-brl"/>
</dbReference>
<comment type="cofactor">
    <cofactor evidence="1">
        <name>Ca(2+)</name>
        <dbReference type="ChEBI" id="CHEBI:29108"/>
    </cofactor>
</comment>
<feature type="region of interest" description="Disordered" evidence="12">
    <location>
        <begin position="1085"/>
        <end position="1264"/>
    </location>
</feature>
<evidence type="ECO:0000256" key="8">
    <source>
        <dbReference type="ARBA" id="ARBA00023098"/>
    </source>
</evidence>
<dbReference type="FunFam" id="3.20.20.190:FF:000108">
    <property type="match status" value="1"/>
</dbReference>
<dbReference type="GO" id="GO:0046488">
    <property type="term" value="P:phosphatidylinositol metabolic process"/>
    <property type="evidence" value="ECO:0007669"/>
    <property type="project" value="TreeGrafter"/>
</dbReference>
<feature type="region of interest" description="Disordered" evidence="12">
    <location>
        <begin position="1552"/>
        <end position="1615"/>
    </location>
</feature>
<feature type="compositionally biased region" description="Low complexity" evidence="12">
    <location>
        <begin position="1726"/>
        <end position="1739"/>
    </location>
</feature>
<dbReference type="PROSITE" id="PS50222">
    <property type="entry name" value="EF_HAND_2"/>
    <property type="match status" value="1"/>
</dbReference>
<feature type="region of interest" description="Disordered" evidence="12">
    <location>
        <begin position="1758"/>
        <end position="1777"/>
    </location>
</feature>
<dbReference type="SUPFAM" id="SSF47473">
    <property type="entry name" value="EF-hand"/>
    <property type="match status" value="1"/>
</dbReference>
<evidence type="ECO:0000256" key="10">
    <source>
        <dbReference type="ARBA" id="ARBA00023674"/>
    </source>
</evidence>
<dbReference type="Pfam" id="PF09279">
    <property type="entry name" value="EF-hand_like"/>
    <property type="match status" value="1"/>
</dbReference>
<dbReference type="GO" id="GO:0005509">
    <property type="term" value="F:calcium ion binding"/>
    <property type="evidence" value="ECO:0007669"/>
    <property type="project" value="InterPro"/>
</dbReference>
<dbReference type="Proteomes" id="UP000824540">
    <property type="component" value="Unassembled WGS sequence"/>
</dbReference>
<feature type="region of interest" description="Disordered" evidence="12">
    <location>
        <begin position="951"/>
        <end position="1062"/>
    </location>
</feature>
<feature type="compositionally biased region" description="Basic and acidic residues" evidence="12">
    <location>
        <begin position="1090"/>
        <end position="1101"/>
    </location>
</feature>
<dbReference type="InterPro" id="IPR011992">
    <property type="entry name" value="EF-hand-dom_pair"/>
</dbReference>
<dbReference type="InterPro" id="IPR035892">
    <property type="entry name" value="C2_domain_sf"/>
</dbReference>
<dbReference type="Pfam" id="PF00168">
    <property type="entry name" value="C2"/>
    <property type="match status" value="1"/>
</dbReference>
<feature type="domain" description="EF-hand" evidence="15">
    <location>
        <begin position="101"/>
        <end position="136"/>
    </location>
</feature>
<dbReference type="GO" id="GO:0005737">
    <property type="term" value="C:cytoplasm"/>
    <property type="evidence" value="ECO:0007669"/>
    <property type="project" value="UniProtKB-SubCell"/>
</dbReference>
<evidence type="ECO:0000259" key="15">
    <source>
        <dbReference type="PROSITE" id="PS50222"/>
    </source>
</evidence>
<dbReference type="OrthoDB" id="269822at2759"/>
<dbReference type="InterPro" id="IPR000008">
    <property type="entry name" value="C2_dom"/>
</dbReference>
<evidence type="ECO:0000259" key="13">
    <source>
        <dbReference type="PROSITE" id="PS50004"/>
    </source>
</evidence>
<feature type="compositionally biased region" description="Polar residues" evidence="12">
    <location>
        <begin position="1456"/>
        <end position="1467"/>
    </location>
</feature>
<feature type="compositionally biased region" description="Low complexity" evidence="12">
    <location>
        <begin position="1628"/>
        <end position="1641"/>
    </location>
</feature>
<evidence type="ECO:0000313" key="17">
    <source>
        <dbReference type="Proteomes" id="UP000824540"/>
    </source>
</evidence>
<dbReference type="PANTHER" id="PTHR10336">
    <property type="entry name" value="PHOSPHOINOSITIDE-SPECIFIC PHOSPHOLIPASE C FAMILY PROTEIN"/>
    <property type="match status" value="1"/>
</dbReference>
<dbReference type="Gene3D" id="2.30.29.30">
    <property type="entry name" value="Pleckstrin-homology domain (PH domain)/Phosphotyrosine-binding domain (PTB)"/>
    <property type="match status" value="1"/>
</dbReference>
<dbReference type="PROSITE" id="PS50008">
    <property type="entry name" value="PIPLC_Y_DOMAIN"/>
    <property type="match status" value="1"/>
</dbReference>
<feature type="compositionally biased region" description="Basic residues" evidence="12">
    <location>
        <begin position="600"/>
        <end position="611"/>
    </location>
</feature>
<dbReference type="InterPro" id="IPR011993">
    <property type="entry name" value="PH-like_dom_sf"/>
</dbReference>
<feature type="region of interest" description="Disordered" evidence="12">
    <location>
        <begin position="1698"/>
        <end position="1739"/>
    </location>
</feature>
<dbReference type="FunFam" id="3.20.20.190:FF:000002">
    <property type="entry name" value="Phosphoinositide phospholipase C"/>
    <property type="match status" value="1"/>
</dbReference>
<keyword evidence="7 11" id="KW-0442">Lipid degradation</keyword>
<dbReference type="GO" id="GO:0016042">
    <property type="term" value="P:lipid catabolic process"/>
    <property type="evidence" value="ECO:0007669"/>
    <property type="project" value="UniProtKB-KW"/>
</dbReference>
<evidence type="ECO:0000256" key="1">
    <source>
        <dbReference type="ARBA" id="ARBA00001913"/>
    </source>
</evidence>
<dbReference type="SMART" id="SM00148">
    <property type="entry name" value="PLCXc"/>
    <property type="match status" value="1"/>
</dbReference>
<keyword evidence="4" id="KW-0963">Cytoplasm</keyword>
<keyword evidence="17" id="KW-1185">Reference proteome</keyword>
<dbReference type="GO" id="GO:0004435">
    <property type="term" value="F:phosphatidylinositol-4,5-bisphosphate phospholipase C activity"/>
    <property type="evidence" value="ECO:0007669"/>
    <property type="project" value="UniProtKB-EC"/>
</dbReference>
<dbReference type="Gene3D" id="3.20.20.190">
    <property type="entry name" value="Phosphatidylinositol (PI) phosphodiesterase"/>
    <property type="match status" value="2"/>
</dbReference>
<dbReference type="InterPro" id="IPR000909">
    <property type="entry name" value="PLipase_C_PInositol-sp_X_dom"/>
</dbReference>
<dbReference type="PANTHER" id="PTHR10336:SF166">
    <property type="entry name" value="1-PHOSPHATIDYLINOSITOL 4,5-BISPHOSPHATE PHOSPHODIESTERASE ETA-2"/>
    <property type="match status" value="1"/>
</dbReference>
<comment type="caution">
    <text evidence="16">The sequence shown here is derived from an EMBL/GenBank/DDBJ whole genome shotgun (WGS) entry which is preliminary data.</text>
</comment>
<reference evidence="16" key="1">
    <citation type="thesis" date="2021" institute="BYU ScholarsArchive" country="Provo, UT, USA">
        <title>Applications of and Algorithms for Genome Assembly and Genomic Analyses with an Emphasis on Marine Teleosts.</title>
        <authorList>
            <person name="Pickett B.D."/>
        </authorList>
    </citation>
    <scope>NUCLEOTIDE SEQUENCE</scope>
    <source>
        <strain evidence="16">HI-2016</strain>
    </source>
</reference>
<dbReference type="CDD" id="cd00275">
    <property type="entry name" value="C2_PLC_like"/>
    <property type="match status" value="1"/>
</dbReference>
<dbReference type="FunFam" id="2.30.29.30:FF:000025">
    <property type="entry name" value="Phosphoinositide phospholipase C"/>
    <property type="match status" value="1"/>
</dbReference>
<dbReference type="Pfam" id="PF00387">
    <property type="entry name" value="PI-PLC-Y"/>
    <property type="match status" value="1"/>
</dbReference>
<feature type="compositionally biased region" description="Basic and acidic residues" evidence="12">
    <location>
        <begin position="1052"/>
        <end position="1061"/>
    </location>
</feature>
<dbReference type="InterPro" id="IPR015359">
    <property type="entry name" value="PLC_EF-hand-like"/>
</dbReference>
<dbReference type="SUPFAM" id="SSF49562">
    <property type="entry name" value="C2 domain (Calcium/lipid-binding domain, CaLB)"/>
    <property type="match status" value="1"/>
</dbReference>
<gene>
    <name evidence="16" type="ORF">JZ751_014919</name>
</gene>
<protein>
    <recommendedName>
        <fullName evidence="3 11">Phosphoinositide phospholipase C</fullName>
        <ecNumber evidence="3 11">3.1.4.11</ecNumber>
    </recommendedName>
</protein>
<feature type="compositionally biased region" description="Pro residues" evidence="12">
    <location>
        <begin position="1102"/>
        <end position="1115"/>
    </location>
</feature>
<name>A0A8T2N042_9TELE</name>
<dbReference type="FunFam" id="1.10.238.10:FF:000005">
    <property type="entry name" value="Phosphoinositide phospholipase C"/>
    <property type="match status" value="1"/>
</dbReference>
<dbReference type="GO" id="GO:0048015">
    <property type="term" value="P:phosphatidylinositol-mediated signaling"/>
    <property type="evidence" value="ECO:0007669"/>
    <property type="project" value="TreeGrafter"/>
</dbReference>
<dbReference type="SMART" id="SM00239">
    <property type="entry name" value="C2"/>
    <property type="match status" value="1"/>
</dbReference>
<proteinExistence type="predicted"/>
<comment type="subcellular location">
    <subcellularLocation>
        <location evidence="2">Cytoplasm</location>
    </subcellularLocation>
</comment>
<feature type="domain" description="C2" evidence="13">
    <location>
        <begin position="763"/>
        <end position="892"/>
    </location>
</feature>
<keyword evidence="9" id="KW-0807">Transducer</keyword>
<evidence type="ECO:0000256" key="5">
    <source>
        <dbReference type="ARBA" id="ARBA00022723"/>
    </source>
</evidence>
<dbReference type="InterPro" id="IPR001192">
    <property type="entry name" value="PI-PLC_fam"/>
</dbReference>
<evidence type="ECO:0000256" key="7">
    <source>
        <dbReference type="ARBA" id="ARBA00022963"/>
    </source>
</evidence>
<dbReference type="PROSITE" id="PS50007">
    <property type="entry name" value="PIPLC_X_DOMAIN"/>
    <property type="match status" value="1"/>
</dbReference>
<feature type="region of interest" description="Disordered" evidence="12">
    <location>
        <begin position="1456"/>
        <end position="1483"/>
    </location>
</feature>
<feature type="compositionally biased region" description="Pro residues" evidence="12">
    <location>
        <begin position="1246"/>
        <end position="1255"/>
    </location>
</feature>
<keyword evidence="6" id="KW-0106">Calcium</keyword>
<comment type="catalytic activity">
    <reaction evidence="10">
        <text>a 1,2-diacyl-sn-glycero-3-phospho-(1D-myo-inositol-4,5-bisphosphate) + H2O = 1D-myo-inositol 1,4,5-trisphosphate + a 1,2-diacyl-sn-glycerol + H(+)</text>
        <dbReference type="Rhea" id="RHEA:33179"/>
        <dbReference type="ChEBI" id="CHEBI:15377"/>
        <dbReference type="ChEBI" id="CHEBI:15378"/>
        <dbReference type="ChEBI" id="CHEBI:17815"/>
        <dbReference type="ChEBI" id="CHEBI:58456"/>
        <dbReference type="ChEBI" id="CHEBI:203600"/>
        <dbReference type="EC" id="3.1.4.11"/>
    </reaction>
    <physiologicalReaction direction="left-to-right" evidence="10">
        <dbReference type="Rhea" id="RHEA:33180"/>
    </physiologicalReaction>
</comment>
<keyword evidence="5" id="KW-0479">Metal-binding</keyword>
<feature type="region of interest" description="Disordered" evidence="12">
    <location>
        <begin position="1311"/>
        <end position="1364"/>
    </location>
</feature>
<evidence type="ECO:0000256" key="3">
    <source>
        <dbReference type="ARBA" id="ARBA00012368"/>
    </source>
</evidence>